<dbReference type="Gene3D" id="1.25.40.20">
    <property type="entry name" value="Ankyrin repeat-containing domain"/>
    <property type="match status" value="4"/>
</dbReference>
<dbReference type="Gene3D" id="3.30.1240.20">
    <property type="match status" value="1"/>
</dbReference>
<keyword evidence="1" id="KW-0963">Cytoplasm</keyword>
<keyword evidence="3 5" id="KW-0460">Magnesium</keyword>
<dbReference type="InterPro" id="IPR002110">
    <property type="entry name" value="Ankyrin_rpt"/>
</dbReference>
<dbReference type="Pfam" id="PF03332">
    <property type="entry name" value="PMM"/>
    <property type="match status" value="1"/>
</dbReference>
<evidence type="ECO:0000256" key="2">
    <source>
        <dbReference type="ARBA" id="ARBA00022723"/>
    </source>
</evidence>
<dbReference type="GO" id="GO:0004615">
    <property type="term" value="F:phosphomannomutase activity"/>
    <property type="evidence" value="ECO:0007669"/>
    <property type="project" value="InterPro"/>
</dbReference>
<feature type="compositionally biased region" description="Low complexity" evidence="7">
    <location>
        <begin position="967"/>
        <end position="979"/>
    </location>
</feature>
<dbReference type="SMART" id="SM00248">
    <property type="entry name" value="ANK"/>
    <property type="match status" value="14"/>
</dbReference>
<dbReference type="Pfam" id="PF12796">
    <property type="entry name" value="Ank_2"/>
    <property type="match status" value="5"/>
</dbReference>
<feature type="compositionally biased region" description="Basic and acidic residues" evidence="7">
    <location>
        <begin position="863"/>
        <end position="872"/>
    </location>
</feature>
<feature type="region of interest" description="Disordered" evidence="7">
    <location>
        <begin position="776"/>
        <end position="815"/>
    </location>
</feature>
<keyword evidence="2 5" id="KW-0479">Metal-binding</keyword>
<dbReference type="GO" id="GO:0009298">
    <property type="term" value="P:GDP-mannose biosynthetic process"/>
    <property type="evidence" value="ECO:0007669"/>
    <property type="project" value="InterPro"/>
</dbReference>
<dbReference type="Gene3D" id="3.40.50.1000">
    <property type="entry name" value="HAD superfamily/HAD-like"/>
    <property type="match status" value="1"/>
</dbReference>
<dbReference type="InterPro" id="IPR002138">
    <property type="entry name" value="Pept_C14_p10"/>
</dbReference>
<gene>
    <name evidence="9" type="ORF">EB796_004793</name>
</gene>
<accession>A0A7J7KFB0</accession>
<dbReference type="InterPro" id="IPR023214">
    <property type="entry name" value="HAD_sf"/>
</dbReference>
<dbReference type="Gene3D" id="3.30.70.1470">
    <property type="entry name" value="Caspase-like"/>
    <property type="match status" value="1"/>
</dbReference>
<evidence type="ECO:0000313" key="10">
    <source>
        <dbReference type="Proteomes" id="UP000593567"/>
    </source>
</evidence>
<feature type="region of interest" description="Disordered" evidence="7">
    <location>
        <begin position="1069"/>
        <end position="1118"/>
    </location>
</feature>
<dbReference type="EMBL" id="VXIV02000649">
    <property type="protein sequence ID" value="KAF6036915.1"/>
    <property type="molecule type" value="Genomic_DNA"/>
</dbReference>
<comment type="cofactor">
    <cofactor evidence="5">
        <name>Mg(2+)</name>
        <dbReference type="ChEBI" id="CHEBI:18420"/>
    </cofactor>
</comment>
<feature type="binding site" evidence="5">
    <location>
        <position position="1312"/>
    </location>
    <ligand>
        <name>Mg(2+)</name>
        <dbReference type="ChEBI" id="CHEBI:18420"/>
        <label>1</label>
    </ligand>
</feature>
<sequence length="1548" mass="171983">MIQNEQGDTMVHHVTKDSNTAALQCLVDFVPATNFCNLLTIQNKRGGTIVHRAARNGCTETVKCVKPLLRLHGQYKQLSISDRYKNTAIHYAAQNGYTETLMCLLEDVPPTDVYKLLVMQDSDGCTALHSAARNSHTETVKHIAHSLPEPDIFNLLLILNHRGETILHLAAVSKHLDIVKCISETLSTAHLDQLFSIQNTHGWTFLHQVMENGHVTIVSYLLEFISPADFCKLCLIQNNHKETALHRAAGHHYISTIECILDTIPAADVFQLLIMQDKHGDTAAHMAAENGHTEAVECIIDSVPLPDRDKLIMISNRQGYTALHCAANKGHTKAVKYMLESISASKLCQLVSMRDVHSYTVLHGVAKRGDSETMKCISSAMPQADFYKELSVQSKELCTVLHWAGGNGHKETVKVIADSLQMSAFCKLVKIQTNIGRTVVHDAAFNGHAETVKYLLSRVPAAQLGDLLITPDRYGATALRYAAGNGHTETVKCMIASLSISATDWLQVIKAADENGKTSLHWAATTNRVEIVKCLVDSLPPDELGELLTIQDKYGETPAHISLYHGHDEIIRSLLKHLSAAQATAVLNIRCLRNSSTPLELAQLLNNLAAASFIEEFQKDPVHQSSTDKQEMDVLKYLEETDRSVDEISLSLKTCDASFVEEKFNSNSLLMLCCSHMLVRSDNMGFEHDAVTDSQRATPTGSVMAGEHLATDDLFILRASFHSYYSIRHPLQGTWAIRALVYSLYTYAHDTDIVGIFQKASSYRSQSQTLAAKTDFRGFTPETEPTSYKQWLETPKTKARKTRSDVKTDVHSHHEARANSAVVSNIIVTEAVEKPDRRSSEELDKESSGSISLTVPSSLHQIESPRRQDKGAKTFSTDVQDYIQQILEHQQHDLQQEVLSNTNLIQPDYGLKSSKELEDSKEDAGSNINSLSADKSSDNSYTAENDLLESVSPEILVSATIKSPTESTSSSGGSDATSALVERRSSDVSQRVIQTQQPVGSAAMDVLSQQQKQTDKSRHDHTKVQFNERVIPSFIDMLISFAASNIAVEMATKNPGSINTGIKLMNEEIPRDTPAVETKEDSLKRVALPEERLQDSSPETADQATADNSENRENSQNSFEDQIASNFVSRVIQEAVYNAAAEFPHSSLTIVGPRQNFQKENFEDLNLRQVDLNHYSLLPPIKRSVLPDRASSPSLIPASSNSHTLRRTATKQKISKLPSLSRKSNSREKQRLNSMPAACRHVSSQTITSVQIQKDVSSYYNEHRNRKSAFDFRSRRSASLRSSSKSLSRTSAVQIANQRASQQYPNNLFIFDVLQTRVSKTKQINWEGIRNIVDKARERGLVGVISSCSNAMQKRILGLNVNYVITRCGKHLYRKGRGSGVTESFRQHVGDSTIQQLTNFTLCYVSWLKLPVQRGKFVEVFDTHLNINLMGKGANAKDQEVFRQIDKRANIRLGFSKALGNHFKKSELVFTLSGKHDVRVSLAGWDQGLTQTSIEEEEFNDVIIFSPDCPILIEEAGTNCNRPVNIKHVKTENALALSKALDIVLSII</sequence>
<dbReference type="InterPro" id="IPR036412">
    <property type="entry name" value="HAD-like_sf"/>
</dbReference>
<dbReference type="GO" id="GO:0046872">
    <property type="term" value="F:metal ion binding"/>
    <property type="evidence" value="ECO:0007669"/>
    <property type="project" value="UniProtKB-KW"/>
</dbReference>
<dbReference type="PROSITE" id="PS50297">
    <property type="entry name" value="ANK_REP_REGION"/>
    <property type="match status" value="2"/>
</dbReference>
<keyword evidence="10" id="KW-1185">Reference proteome</keyword>
<evidence type="ECO:0000256" key="6">
    <source>
        <dbReference type="PROSITE-ProRule" id="PRU00023"/>
    </source>
</evidence>
<dbReference type="InterPro" id="IPR029030">
    <property type="entry name" value="Caspase-like_dom_sf"/>
</dbReference>
<feature type="compositionally biased region" description="Polar residues" evidence="7">
    <location>
        <begin position="1095"/>
        <end position="1118"/>
    </location>
</feature>
<feature type="domain" description="Caspase family p10" evidence="8">
    <location>
        <begin position="713"/>
        <end position="761"/>
    </location>
</feature>
<reference evidence="9" key="1">
    <citation type="submission" date="2020-06" db="EMBL/GenBank/DDBJ databases">
        <title>Draft genome of Bugula neritina, a colonial animal packing powerful symbionts and potential medicines.</title>
        <authorList>
            <person name="Rayko M."/>
        </authorList>
    </citation>
    <scope>NUCLEOTIDE SEQUENCE [LARGE SCALE GENOMIC DNA]</scope>
    <source>
        <strain evidence="9">Kwan_BN1</strain>
    </source>
</reference>
<feature type="compositionally biased region" description="Basic and acidic residues" evidence="7">
    <location>
        <begin position="833"/>
        <end position="847"/>
    </location>
</feature>
<dbReference type="PANTHER" id="PTHR24121">
    <property type="entry name" value="NO MECHANORECEPTOR POTENTIAL C, ISOFORM D-RELATED"/>
    <property type="match status" value="1"/>
</dbReference>
<name>A0A7J7KFB0_BUGNE</name>
<protein>
    <recommendedName>
        <fullName evidence="8">Caspase family p10 domain-containing protein</fullName>
    </recommendedName>
</protein>
<feature type="region of interest" description="Disordered" evidence="7">
    <location>
        <begin position="916"/>
        <end position="941"/>
    </location>
</feature>
<evidence type="ECO:0000256" key="1">
    <source>
        <dbReference type="ARBA" id="ARBA00022490"/>
    </source>
</evidence>
<evidence type="ECO:0000313" key="9">
    <source>
        <dbReference type="EMBL" id="KAF6036915.1"/>
    </source>
</evidence>
<dbReference type="PROSITE" id="PS50207">
    <property type="entry name" value="CASPASE_P10"/>
    <property type="match status" value="1"/>
</dbReference>
<feature type="region of interest" description="Disordered" evidence="7">
    <location>
        <begin position="1188"/>
        <end position="1240"/>
    </location>
</feature>
<feature type="compositionally biased region" description="Basic and acidic residues" evidence="7">
    <location>
        <begin position="1077"/>
        <end position="1094"/>
    </location>
</feature>
<dbReference type="GO" id="GO:0004197">
    <property type="term" value="F:cysteine-type endopeptidase activity"/>
    <property type="evidence" value="ECO:0007669"/>
    <property type="project" value="InterPro"/>
</dbReference>
<feature type="compositionally biased region" description="Low complexity" evidence="7">
    <location>
        <begin position="1190"/>
        <end position="1202"/>
    </location>
</feature>
<dbReference type="InterPro" id="IPR036770">
    <property type="entry name" value="Ankyrin_rpt-contain_sf"/>
</dbReference>
<dbReference type="SUPFAM" id="SSF56784">
    <property type="entry name" value="HAD-like"/>
    <property type="match status" value="1"/>
</dbReference>
<evidence type="ECO:0000256" key="3">
    <source>
        <dbReference type="ARBA" id="ARBA00022842"/>
    </source>
</evidence>
<feature type="region of interest" description="Disordered" evidence="7">
    <location>
        <begin position="961"/>
        <end position="990"/>
    </location>
</feature>
<feature type="compositionally biased region" description="Polar residues" evidence="7">
    <location>
        <begin position="926"/>
        <end position="941"/>
    </location>
</feature>
<dbReference type="PROSITE" id="PS50088">
    <property type="entry name" value="ANK_REPEAT"/>
    <property type="match status" value="2"/>
</dbReference>
<dbReference type="SUPFAM" id="SSF48403">
    <property type="entry name" value="Ankyrin repeat"/>
    <property type="match status" value="3"/>
</dbReference>
<dbReference type="SUPFAM" id="SSF52129">
    <property type="entry name" value="Caspase-like"/>
    <property type="match status" value="1"/>
</dbReference>
<feature type="region of interest" description="Disordered" evidence="7">
    <location>
        <begin position="833"/>
        <end position="873"/>
    </location>
</feature>
<comment type="caution">
    <text evidence="9">The sequence shown here is derived from an EMBL/GenBank/DDBJ whole genome shotgun (WGS) entry which is preliminary data.</text>
</comment>
<dbReference type="GO" id="GO:0006508">
    <property type="term" value="P:proteolysis"/>
    <property type="evidence" value="ECO:0007669"/>
    <property type="project" value="InterPro"/>
</dbReference>
<feature type="active site" description="Nucleophile" evidence="4">
    <location>
        <position position="1312"/>
    </location>
</feature>
<dbReference type="OrthoDB" id="4580745at2759"/>
<dbReference type="PANTHER" id="PTHR24121:SF21">
    <property type="entry name" value="ANKYRIN REPEAT FAMILY PROTEIN"/>
    <property type="match status" value="1"/>
</dbReference>
<evidence type="ECO:0000256" key="4">
    <source>
        <dbReference type="PIRSR" id="PIRSR605002-1"/>
    </source>
</evidence>
<organism evidence="9 10">
    <name type="scientific">Bugula neritina</name>
    <name type="common">Brown bryozoan</name>
    <name type="synonym">Sertularia neritina</name>
    <dbReference type="NCBI Taxonomy" id="10212"/>
    <lineage>
        <taxon>Eukaryota</taxon>
        <taxon>Metazoa</taxon>
        <taxon>Spiralia</taxon>
        <taxon>Lophotrochozoa</taxon>
        <taxon>Bryozoa</taxon>
        <taxon>Gymnolaemata</taxon>
        <taxon>Cheilostomatida</taxon>
        <taxon>Flustrina</taxon>
        <taxon>Buguloidea</taxon>
        <taxon>Bugulidae</taxon>
        <taxon>Bugula</taxon>
    </lineage>
</organism>
<evidence type="ECO:0000256" key="5">
    <source>
        <dbReference type="PIRSR" id="PIRSR605002-3"/>
    </source>
</evidence>
<keyword evidence="6" id="KW-0040">ANK repeat</keyword>
<feature type="repeat" description="ANK" evidence="6">
    <location>
        <begin position="318"/>
        <end position="340"/>
    </location>
</feature>
<feature type="repeat" description="ANK" evidence="6">
    <location>
        <begin position="515"/>
        <end position="537"/>
    </location>
</feature>
<proteinExistence type="predicted"/>
<dbReference type="Proteomes" id="UP000593567">
    <property type="component" value="Unassembled WGS sequence"/>
</dbReference>
<feature type="compositionally biased region" description="Polar residues" evidence="7">
    <location>
        <begin position="848"/>
        <end position="861"/>
    </location>
</feature>
<evidence type="ECO:0000256" key="7">
    <source>
        <dbReference type="SAM" id="MobiDB-lite"/>
    </source>
</evidence>
<feature type="compositionally biased region" description="Basic and acidic residues" evidence="7">
    <location>
        <begin position="802"/>
        <end position="815"/>
    </location>
</feature>
<evidence type="ECO:0000259" key="8">
    <source>
        <dbReference type="PROSITE" id="PS50207"/>
    </source>
</evidence>
<dbReference type="InterPro" id="IPR005002">
    <property type="entry name" value="PMM"/>
</dbReference>
<dbReference type="InterPro" id="IPR043169">
    <property type="entry name" value="PMM_cap"/>
</dbReference>
<feature type="compositionally biased region" description="Basic residues" evidence="7">
    <location>
        <begin position="1204"/>
        <end position="1214"/>
    </location>
</feature>